<proteinExistence type="predicted"/>
<dbReference type="Pfam" id="PF10593">
    <property type="entry name" value="Z1"/>
    <property type="match status" value="1"/>
</dbReference>
<accession>A0A1N6I9A7</accession>
<dbReference type="AlphaFoldDB" id="A0A1N6I9A7"/>
<feature type="domain" description="Putative endonuclease Z1" evidence="1">
    <location>
        <begin position="378"/>
        <end position="605"/>
    </location>
</feature>
<reference evidence="2 3" key="1">
    <citation type="submission" date="2016-11" db="EMBL/GenBank/DDBJ databases">
        <authorList>
            <person name="Jaros S."/>
            <person name="Januszkiewicz K."/>
            <person name="Wedrychowicz H."/>
        </authorList>
    </citation>
    <scope>NUCLEOTIDE SEQUENCE [LARGE SCALE GENOMIC DNA]</scope>
    <source>
        <strain evidence="2 3">GAS95</strain>
    </source>
</reference>
<evidence type="ECO:0000259" key="1">
    <source>
        <dbReference type="Pfam" id="PF10593"/>
    </source>
</evidence>
<sequence>MPLSNGPDDQIGLMADQIADAVRAGRTPEEAATRLAAFAKADLVEQALQRYRDAARRVWTMKEPGSIHKKHFDPWYLGPDPSDRLWHSYAKYLREKGWSEETIKDIDDASTRIVSLMDPPQKAQIRTRGLVIGYVQSGKTASFTAVVAKAADVGYRFVIVLSGLNNVLRYQTQMRIDEDLIASNPEHWITVTDTEDDFNANRNVNSFLTDRHATKVLGVVKKNSSRLTRLYKWLTGARPEVLRSCPVLIVDDEADQASPNAHPDPEERTKINKLIIKLLTDLPKAAYVGYTATPFANLLIDPTTPEDLYPSDFIVDLPKGKGYFGAEEIFGRAPLDEDEEPVDGLDIFRQVPDDEVPLLKPPSREARFTFAIEITPTLREATLYFWMATAARHARGQSTKHASMLIHTTQYAAVHLNSKPVLESLRDAVRSQLDKGTASLLDELEKLWAREQAKLPAEAFGVRPIPFDEMLTYLPKVVGLTEVKVENGRSPTLDRVDYQVDADGNGRLYIVIGGNVLSRGLTLEGLTVSYFVRSASAYDTLLQMGRWFGYRPGYADLPRVWTTGELRDYFYDLASVEKEIRSDIAHYKSGIITPMDFAVRIRTHPALAVTAKLKMQHAVKAKMAYNAREVQTIVFRHKDEGWLDSNIKAVRDLVQNMMAADIKPATLAGKPHRVFLDVPAKAVVDFLTSYAIEPSNSEMDAALLRGYILAQNKRGRITQWSVVIATRTNARPELGTIDLGGGVELPLVNRARFLRDRGPDVVDIKALMSETDAAADVPLPAAELRNSDREALRNLRQEYVPGRGLLVIYPISKDSLPQPDSQLRAPLEAVRHIMGIALAFPDVPQEDLTPQDYLTVELPDTGSEVIDIDDLEDMGDTEQ</sequence>
<keyword evidence="3" id="KW-1185">Reference proteome</keyword>
<dbReference type="InterPro" id="IPR018310">
    <property type="entry name" value="Put_endonuclease_Z1-dom"/>
</dbReference>
<name>A0A1N6I9A7_9BURK</name>
<dbReference type="Proteomes" id="UP000185151">
    <property type="component" value="Unassembled WGS sequence"/>
</dbReference>
<evidence type="ECO:0000313" key="3">
    <source>
        <dbReference type="Proteomes" id="UP000185151"/>
    </source>
</evidence>
<organism evidence="2 3">
    <name type="scientific">Paraburkholderia phenazinium</name>
    <dbReference type="NCBI Taxonomy" id="60549"/>
    <lineage>
        <taxon>Bacteria</taxon>
        <taxon>Pseudomonadati</taxon>
        <taxon>Pseudomonadota</taxon>
        <taxon>Betaproteobacteria</taxon>
        <taxon>Burkholderiales</taxon>
        <taxon>Burkholderiaceae</taxon>
        <taxon>Paraburkholderia</taxon>
    </lineage>
</organism>
<dbReference type="EMBL" id="FSRU01000001">
    <property type="protein sequence ID" value="SIO28545.1"/>
    <property type="molecule type" value="Genomic_DNA"/>
</dbReference>
<evidence type="ECO:0000313" key="2">
    <source>
        <dbReference type="EMBL" id="SIO28545.1"/>
    </source>
</evidence>
<dbReference type="RefSeq" id="WP_074295456.1">
    <property type="nucleotide sequence ID" value="NZ_FSRU01000001.1"/>
</dbReference>
<gene>
    <name evidence="2" type="ORF">SAMN05444165_1945</name>
</gene>
<dbReference type="OrthoDB" id="436461at2"/>
<protein>
    <submittedName>
        <fullName evidence="2">Z1 domain-containing protein</fullName>
    </submittedName>
</protein>